<proteinExistence type="predicted"/>
<sequence>MTKRALVLGCGGTLGFAWTAAALAAVEDQLGWDAREADVLVGTSAGAEMAAFLGSGIGVGEIMAGLRGEPADDRVVRHLAQHPGKLPPLPTPVWPGLGLTAGAVRGRVDLLAGLAGTLPRGRGDAGWLRGLGTALATAEGWVDHPRTWLVGADLRTGERVAFGNSQRTQLGTAIAASWAIPGWFPPVGVNGREYVDGGTVSPTSADLVIPAGVEEAVLIPPMSTSGGAPGRGFARVERLARRAMTRRVDAEVKQLRAAGIRVLRIEPGQAELDVMGPNFMDLRRRSDVLRACRTLTPPRVRAAIEQGATR</sequence>
<dbReference type="STRING" id="112413.SAMN05421854_101523"/>
<reference evidence="5 8" key="2">
    <citation type="submission" date="2020-01" db="EMBL/GenBank/DDBJ databases">
        <title>Insect and environment-associated Actinomycetes.</title>
        <authorList>
            <person name="Currrie C."/>
            <person name="Chevrette M."/>
            <person name="Carlson C."/>
            <person name="Stubbendieck R."/>
            <person name="Wendt-Pienkowski E."/>
        </authorList>
    </citation>
    <scope>NUCLEOTIDE SEQUENCE [LARGE SCALE GENOMIC DNA]</scope>
    <source>
        <strain evidence="5 8">SID8386</strain>
    </source>
</reference>
<evidence type="ECO:0000313" key="8">
    <source>
        <dbReference type="Proteomes" id="UP000470404"/>
    </source>
</evidence>
<keyword evidence="2" id="KW-0378">Hydrolase</keyword>
<evidence type="ECO:0000259" key="4">
    <source>
        <dbReference type="PROSITE" id="PS51635"/>
    </source>
</evidence>
<gene>
    <name evidence="5" type="ORF">G3I59_28020</name>
    <name evidence="6" type="ORF">SAMN05421854_101523</name>
</gene>
<keyword evidence="1 2" id="KW-0443">Lipid metabolism</keyword>
<dbReference type="GO" id="GO:0016787">
    <property type="term" value="F:hydrolase activity"/>
    <property type="evidence" value="ECO:0007669"/>
    <property type="project" value="UniProtKB-UniRule"/>
</dbReference>
<dbReference type="InterPro" id="IPR002641">
    <property type="entry name" value="PNPLA_dom"/>
</dbReference>
<feature type="chain" id="PRO_5044058533" evidence="3">
    <location>
        <begin position="25"/>
        <end position="310"/>
    </location>
</feature>
<feature type="short sequence motif" description="GXSXG" evidence="2">
    <location>
        <begin position="42"/>
        <end position="46"/>
    </location>
</feature>
<evidence type="ECO:0000313" key="6">
    <source>
        <dbReference type="EMBL" id="SFO07170.1"/>
    </source>
</evidence>
<feature type="active site" description="Proton acceptor" evidence="2">
    <location>
        <position position="196"/>
    </location>
</feature>
<dbReference type="SUPFAM" id="SSF52151">
    <property type="entry name" value="FabD/lysophospholipase-like"/>
    <property type="match status" value="1"/>
</dbReference>
<reference evidence="6 7" key="1">
    <citation type="submission" date="2016-10" db="EMBL/GenBank/DDBJ databases">
        <authorList>
            <person name="de Groot N.N."/>
        </authorList>
    </citation>
    <scope>NUCLEOTIDE SEQUENCE [LARGE SCALE GENOMIC DNA]</scope>
    <source>
        <strain evidence="6 7">DSM 44637</strain>
    </source>
</reference>
<organism evidence="6 7">
    <name type="scientific">Amycolatopsis rubida</name>
    <dbReference type="NCBI Taxonomy" id="112413"/>
    <lineage>
        <taxon>Bacteria</taxon>
        <taxon>Bacillati</taxon>
        <taxon>Actinomycetota</taxon>
        <taxon>Actinomycetes</taxon>
        <taxon>Pseudonocardiales</taxon>
        <taxon>Pseudonocardiaceae</taxon>
        <taxon>Amycolatopsis</taxon>
    </lineage>
</organism>
<dbReference type="PROSITE" id="PS51635">
    <property type="entry name" value="PNPLA"/>
    <property type="match status" value="1"/>
</dbReference>
<keyword evidence="2" id="KW-0442">Lipid degradation</keyword>
<accession>A0A1I5E782</accession>
<dbReference type="RefSeq" id="WP_067584014.1">
    <property type="nucleotide sequence ID" value="NZ_FOWC01000001.1"/>
</dbReference>
<dbReference type="EMBL" id="JAAGNC010000143">
    <property type="protein sequence ID" value="NEC59327.1"/>
    <property type="molecule type" value="Genomic_DNA"/>
</dbReference>
<dbReference type="Gene3D" id="3.40.1090.10">
    <property type="entry name" value="Cytosolic phospholipase A2 catalytic domain"/>
    <property type="match status" value="2"/>
</dbReference>
<dbReference type="Pfam" id="PF01734">
    <property type="entry name" value="Patatin"/>
    <property type="match status" value="1"/>
</dbReference>
<evidence type="ECO:0000256" key="1">
    <source>
        <dbReference type="ARBA" id="ARBA00023098"/>
    </source>
</evidence>
<name>A0A1I5E782_9PSEU</name>
<dbReference type="InterPro" id="IPR016035">
    <property type="entry name" value="Acyl_Trfase/lysoPLipase"/>
</dbReference>
<dbReference type="Proteomes" id="UP000470404">
    <property type="component" value="Unassembled WGS sequence"/>
</dbReference>
<feature type="domain" description="PNPLA" evidence="4">
    <location>
        <begin position="6"/>
        <end position="209"/>
    </location>
</feature>
<evidence type="ECO:0000313" key="5">
    <source>
        <dbReference type="EMBL" id="NEC59327.1"/>
    </source>
</evidence>
<dbReference type="AlphaFoldDB" id="A0A1I5E782"/>
<protein>
    <submittedName>
        <fullName evidence="6">NTE family protein</fullName>
    </submittedName>
    <submittedName>
        <fullName evidence="5">Patatin</fullName>
    </submittedName>
</protein>
<dbReference type="GO" id="GO:0016042">
    <property type="term" value="P:lipid catabolic process"/>
    <property type="evidence" value="ECO:0007669"/>
    <property type="project" value="UniProtKB-UniRule"/>
</dbReference>
<dbReference type="OrthoDB" id="2339873at2"/>
<dbReference type="EMBL" id="FOWC01000001">
    <property type="protein sequence ID" value="SFO07170.1"/>
    <property type="molecule type" value="Genomic_DNA"/>
</dbReference>
<comment type="caution">
    <text evidence="2">Lacks conserved residue(s) required for the propagation of feature annotation.</text>
</comment>
<feature type="active site" description="Nucleophile" evidence="2">
    <location>
        <position position="44"/>
    </location>
</feature>
<evidence type="ECO:0000313" key="7">
    <source>
        <dbReference type="Proteomes" id="UP000199137"/>
    </source>
</evidence>
<evidence type="ECO:0000256" key="3">
    <source>
        <dbReference type="SAM" id="SignalP"/>
    </source>
</evidence>
<feature type="short sequence motif" description="DGA/G" evidence="2">
    <location>
        <begin position="196"/>
        <end position="198"/>
    </location>
</feature>
<keyword evidence="3" id="KW-0732">Signal</keyword>
<evidence type="ECO:0000256" key="2">
    <source>
        <dbReference type="PROSITE-ProRule" id="PRU01161"/>
    </source>
</evidence>
<dbReference type="Proteomes" id="UP000199137">
    <property type="component" value="Unassembled WGS sequence"/>
</dbReference>
<feature type="signal peptide" evidence="3">
    <location>
        <begin position="1"/>
        <end position="24"/>
    </location>
</feature>
<keyword evidence="8" id="KW-1185">Reference proteome</keyword>